<protein>
    <submittedName>
        <fullName evidence="3">Uncharacterized protein</fullName>
    </submittedName>
</protein>
<name>A0A517Z0B8_9PLAN</name>
<organism evidence="3 4">
    <name type="scientific">Maioricimonas rarisocia</name>
    <dbReference type="NCBI Taxonomy" id="2528026"/>
    <lineage>
        <taxon>Bacteria</taxon>
        <taxon>Pseudomonadati</taxon>
        <taxon>Planctomycetota</taxon>
        <taxon>Planctomycetia</taxon>
        <taxon>Planctomycetales</taxon>
        <taxon>Planctomycetaceae</taxon>
        <taxon>Maioricimonas</taxon>
    </lineage>
</organism>
<dbReference type="EMBL" id="CP036275">
    <property type="protein sequence ID" value="QDU35926.1"/>
    <property type="molecule type" value="Genomic_DNA"/>
</dbReference>
<gene>
    <name evidence="3" type="ORF">Mal4_02080</name>
</gene>
<feature type="transmembrane region" description="Helical" evidence="2">
    <location>
        <begin position="35"/>
        <end position="53"/>
    </location>
</feature>
<evidence type="ECO:0000313" key="4">
    <source>
        <dbReference type="Proteomes" id="UP000320496"/>
    </source>
</evidence>
<dbReference type="AlphaFoldDB" id="A0A517Z0B8"/>
<evidence type="ECO:0000256" key="1">
    <source>
        <dbReference type="SAM" id="MobiDB-lite"/>
    </source>
</evidence>
<reference evidence="3 4" key="1">
    <citation type="submission" date="2019-02" db="EMBL/GenBank/DDBJ databases">
        <title>Deep-cultivation of Planctomycetes and their phenomic and genomic characterization uncovers novel biology.</title>
        <authorList>
            <person name="Wiegand S."/>
            <person name="Jogler M."/>
            <person name="Boedeker C."/>
            <person name="Pinto D."/>
            <person name="Vollmers J."/>
            <person name="Rivas-Marin E."/>
            <person name="Kohn T."/>
            <person name="Peeters S.H."/>
            <person name="Heuer A."/>
            <person name="Rast P."/>
            <person name="Oberbeckmann S."/>
            <person name="Bunk B."/>
            <person name="Jeske O."/>
            <person name="Meyerdierks A."/>
            <person name="Storesund J.E."/>
            <person name="Kallscheuer N."/>
            <person name="Luecker S."/>
            <person name="Lage O.M."/>
            <person name="Pohl T."/>
            <person name="Merkel B.J."/>
            <person name="Hornburger P."/>
            <person name="Mueller R.-W."/>
            <person name="Bruemmer F."/>
            <person name="Labrenz M."/>
            <person name="Spormann A.M."/>
            <person name="Op den Camp H."/>
            <person name="Overmann J."/>
            <person name="Amann R."/>
            <person name="Jetten M.S.M."/>
            <person name="Mascher T."/>
            <person name="Medema M.H."/>
            <person name="Devos D.P."/>
            <person name="Kaster A.-K."/>
            <person name="Ovreas L."/>
            <person name="Rohde M."/>
            <person name="Galperin M.Y."/>
            <person name="Jogler C."/>
        </authorList>
    </citation>
    <scope>NUCLEOTIDE SEQUENCE [LARGE SCALE GENOMIC DNA]</scope>
    <source>
        <strain evidence="3 4">Mal4</strain>
    </source>
</reference>
<dbReference type="KEGG" id="mri:Mal4_02080"/>
<evidence type="ECO:0000313" key="3">
    <source>
        <dbReference type="EMBL" id="QDU35926.1"/>
    </source>
</evidence>
<keyword evidence="2" id="KW-1133">Transmembrane helix</keyword>
<keyword evidence="2" id="KW-0472">Membrane</keyword>
<accession>A0A517Z0B8</accession>
<keyword evidence="4" id="KW-1185">Reference proteome</keyword>
<dbReference type="Proteomes" id="UP000320496">
    <property type="component" value="Chromosome"/>
</dbReference>
<feature type="compositionally biased region" description="Acidic residues" evidence="1">
    <location>
        <begin position="265"/>
        <end position="301"/>
    </location>
</feature>
<feature type="region of interest" description="Disordered" evidence="1">
    <location>
        <begin position="258"/>
        <end position="333"/>
    </location>
</feature>
<sequence length="333" mass="36143">MEEPSPAFPDAPVIPGASAPSYAARLKRRRSSAGWIIPVLLGTVLLGAFGIYWKMTEVTATGPLPCTVLPADHALQITLDVTEHGVPAATARTVIEHLREQPASLVTDLMITEFSGNGRGLQITLSPGVNGRLVRVPILKNRAVADFYADNLEALDKVRRSELDTAVQQFCEIWANATQAGMNPRELSDFRNRLALTALVRGLGYHVNAVIGRRRYPCVHEDADSRLHFMLPHDTSEFEIVARPFEDRRPVLPEPFEFEVRVPAEEPEPAADDGADEADTSPDDAESVEEATEAPAEEEQDGATMSAADDSGDDDGSMSPPGMSPPEGNRDPE</sequence>
<keyword evidence="2" id="KW-0812">Transmembrane</keyword>
<proteinExistence type="predicted"/>
<evidence type="ECO:0000256" key="2">
    <source>
        <dbReference type="SAM" id="Phobius"/>
    </source>
</evidence>